<keyword evidence="1 3" id="KW-0413">Isomerase</keyword>
<comment type="similarity">
    <text evidence="1">Belongs to the UDP-N-acetylglucosamine 2-epimerase family.</text>
</comment>
<dbReference type="GO" id="GO:0008761">
    <property type="term" value="F:UDP-N-acetylglucosamine 2-epimerase activity"/>
    <property type="evidence" value="ECO:0007669"/>
    <property type="project" value="UniProtKB-EC"/>
</dbReference>
<name>A0ABW5ZZJ1_9FLAO</name>
<dbReference type="Gene3D" id="3.40.50.2000">
    <property type="entry name" value="Glycogen Phosphorylase B"/>
    <property type="match status" value="2"/>
</dbReference>
<dbReference type="NCBIfam" id="TIGR00236">
    <property type="entry name" value="wecB"/>
    <property type="match status" value="1"/>
</dbReference>
<evidence type="ECO:0000313" key="3">
    <source>
        <dbReference type="EMBL" id="MFD2917448.1"/>
    </source>
</evidence>
<evidence type="ECO:0000256" key="1">
    <source>
        <dbReference type="RuleBase" id="RU003513"/>
    </source>
</evidence>
<dbReference type="CDD" id="cd03786">
    <property type="entry name" value="GTB_UDP-GlcNAc_2-Epimerase"/>
    <property type="match status" value="1"/>
</dbReference>
<dbReference type="EMBL" id="JBHUOS010000014">
    <property type="protein sequence ID" value="MFD2917448.1"/>
    <property type="molecule type" value="Genomic_DNA"/>
</dbReference>
<dbReference type="PANTHER" id="PTHR43174">
    <property type="entry name" value="UDP-N-ACETYLGLUCOSAMINE 2-EPIMERASE"/>
    <property type="match status" value="1"/>
</dbReference>
<protein>
    <submittedName>
        <fullName evidence="3">Non-hydrolyzing UDP-N-acetylglucosamine 2-epimerase</fullName>
        <ecNumber evidence="3">5.1.3.14</ecNumber>
    </submittedName>
</protein>
<gene>
    <name evidence="3" type="primary">wecB</name>
    <name evidence="3" type="ORF">ACFS29_17470</name>
</gene>
<proteinExistence type="inferred from homology"/>
<comment type="caution">
    <text evidence="3">The sequence shown here is derived from an EMBL/GenBank/DDBJ whole genome shotgun (WGS) entry which is preliminary data.</text>
</comment>
<feature type="domain" description="UDP-N-acetylglucosamine 2-epimerase" evidence="2">
    <location>
        <begin position="36"/>
        <end position="368"/>
    </location>
</feature>
<evidence type="ECO:0000259" key="2">
    <source>
        <dbReference type="Pfam" id="PF02350"/>
    </source>
</evidence>
<sequence>MTVTLKTKKLLIVVGTRPNYIKVTQFKKVAQQQFAGQFDIKIVHTGQHFDKSMADVFFQQLDIWPDYFLNISQASPNTQMGEIMIRLEKVISEEFKPDIILVPGDVNSTLAAALTAYKLGITLGHLESGLRSLDRSMPEEVNRILVDEISDFYFVTEQSGIDNLLQEGKAKEKIHLIGNTMIDTLVAFKDDIASKNMLDSNSLTKDEFILMTIHRPATVDNKNGLEGLLSLLKDMPKDATIVFPIHPRTLNNIKKFDLETEFETLKNLKLLAPQDYFSFQNLIHNCKMVLTDSGGIQEETTFKQKPCLTLRPNTERPSTLTIGSNTLLNFDKQDILEKINEIQTGTYKEGQIPPLWDGQATQRILEIIANN</sequence>
<organism evidence="3 4">
    <name type="scientific">Psychroserpens luteus</name>
    <dbReference type="NCBI Taxonomy" id="1434066"/>
    <lineage>
        <taxon>Bacteria</taxon>
        <taxon>Pseudomonadati</taxon>
        <taxon>Bacteroidota</taxon>
        <taxon>Flavobacteriia</taxon>
        <taxon>Flavobacteriales</taxon>
        <taxon>Flavobacteriaceae</taxon>
        <taxon>Psychroserpens</taxon>
    </lineage>
</organism>
<accession>A0ABW5ZZJ1</accession>
<dbReference type="SUPFAM" id="SSF53756">
    <property type="entry name" value="UDP-Glycosyltransferase/glycogen phosphorylase"/>
    <property type="match status" value="1"/>
</dbReference>
<dbReference type="EC" id="5.1.3.14" evidence="3"/>
<dbReference type="InterPro" id="IPR003331">
    <property type="entry name" value="UDP_GlcNAc_Epimerase_2_dom"/>
</dbReference>
<keyword evidence="4" id="KW-1185">Reference proteome</keyword>
<evidence type="ECO:0000313" key="4">
    <source>
        <dbReference type="Proteomes" id="UP001597548"/>
    </source>
</evidence>
<dbReference type="RefSeq" id="WP_194508869.1">
    <property type="nucleotide sequence ID" value="NZ_JADILU010000006.1"/>
</dbReference>
<dbReference type="InterPro" id="IPR029767">
    <property type="entry name" value="WecB-like"/>
</dbReference>
<dbReference type="Proteomes" id="UP001597548">
    <property type="component" value="Unassembled WGS sequence"/>
</dbReference>
<dbReference type="Pfam" id="PF02350">
    <property type="entry name" value="Epimerase_2"/>
    <property type="match status" value="1"/>
</dbReference>
<dbReference type="PANTHER" id="PTHR43174:SF1">
    <property type="entry name" value="UDP-N-ACETYLGLUCOSAMINE 2-EPIMERASE"/>
    <property type="match status" value="1"/>
</dbReference>
<reference evidence="4" key="1">
    <citation type="journal article" date="2019" name="Int. J. Syst. Evol. Microbiol.">
        <title>The Global Catalogue of Microorganisms (GCM) 10K type strain sequencing project: providing services to taxonomists for standard genome sequencing and annotation.</title>
        <authorList>
            <consortium name="The Broad Institute Genomics Platform"/>
            <consortium name="The Broad Institute Genome Sequencing Center for Infectious Disease"/>
            <person name="Wu L."/>
            <person name="Ma J."/>
        </authorList>
    </citation>
    <scope>NUCLEOTIDE SEQUENCE [LARGE SCALE GENOMIC DNA]</scope>
    <source>
        <strain evidence="4">KCTC 32514</strain>
    </source>
</reference>